<comment type="caution">
    <text evidence="1">The sequence shown here is derived from an EMBL/GenBank/DDBJ whole genome shotgun (WGS) entry which is preliminary data.</text>
</comment>
<evidence type="ECO:0000313" key="1">
    <source>
        <dbReference type="EMBL" id="KAI4353705.1"/>
    </source>
</evidence>
<protein>
    <submittedName>
        <fullName evidence="1">Uncharacterized protein</fullName>
    </submittedName>
</protein>
<proteinExistence type="predicted"/>
<sequence>MSKSYCCVFLFSSLAFLVTLFGAGATPILLGGKTLKIGIPIKTEFKEFVDVKLNSTNQAIQNQVKGYSIDVFFAAVSYLERHSLNVSYEFEAFVNREGNIAGTYDDLLHKIPEKYDAVVGDVTILTNRSTYVDFTLPYAESGVKMLIQVRHRRHLDMWNFLHPFSWDLWLSIFAFCVSIGFVLVFMERNANKEAGMEDSPSRKQPSTRSSILWLPIAQPVLPESTRNGGIAAMFDELPYIKVFLKRHGSKYMMAGPTYPNHGFGFAFPLGSNLTSYFSRAILNVTESSTMDKTEEKYFGDNHDDPQDQFNQISSETPSLTAQSFAGPFIITGSLVLLALLASESHIWKRPVMLAKTFSKKYLFYKSYKKANPSEDGLAIGGDAGSTNQGNNYRKRLPRSLSFPA</sequence>
<gene>
    <name evidence="1" type="ORF">L6164_002636</name>
</gene>
<accession>A0ACB9Q4A8</accession>
<name>A0ACB9Q4A8_BAUVA</name>
<reference evidence="1 2" key="1">
    <citation type="journal article" date="2022" name="DNA Res.">
        <title>Chromosomal-level genome assembly of the orchid tree Bauhinia variegata (Leguminosae; Cercidoideae) supports the allotetraploid origin hypothesis of Bauhinia.</title>
        <authorList>
            <person name="Zhong Y."/>
            <person name="Chen Y."/>
            <person name="Zheng D."/>
            <person name="Pang J."/>
            <person name="Liu Y."/>
            <person name="Luo S."/>
            <person name="Meng S."/>
            <person name="Qian L."/>
            <person name="Wei D."/>
            <person name="Dai S."/>
            <person name="Zhou R."/>
        </authorList>
    </citation>
    <scope>NUCLEOTIDE SEQUENCE [LARGE SCALE GENOMIC DNA]</scope>
    <source>
        <strain evidence="1">BV-YZ2020</strain>
    </source>
</reference>
<keyword evidence="2" id="KW-1185">Reference proteome</keyword>
<dbReference type="Proteomes" id="UP000828941">
    <property type="component" value="Chromosome 2"/>
</dbReference>
<dbReference type="EMBL" id="CM039427">
    <property type="protein sequence ID" value="KAI4353705.1"/>
    <property type="molecule type" value="Genomic_DNA"/>
</dbReference>
<organism evidence="1 2">
    <name type="scientific">Bauhinia variegata</name>
    <name type="common">Purple orchid tree</name>
    <name type="synonym">Phanera variegata</name>
    <dbReference type="NCBI Taxonomy" id="167791"/>
    <lineage>
        <taxon>Eukaryota</taxon>
        <taxon>Viridiplantae</taxon>
        <taxon>Streptophyta</taxon>
        <taxon>Embryophyta</taxon>
        <taxon>Tracheophyta</taxon>
        <taxon>Spermatophyta</taxon>
        <taxon>Magnoliopsida</taxon>
        <taxon>eudicotyledons</taxon>
        <taxon>Gunneridae</taxon>
        <taxon>Pentapetalae</taxon>
        <taxon>rosids</taxon>
        <taxon>fabids</taxon>
        <taxon>Fabales</taxon>
        <taxon>Fabaceae</taxon>
        <taxon>Cercidoideae</taxon>
        <taxon>Cercideae</taxon>
        <taxon>Bauhiniinae</taxon>
        <taxon>Bauhinia</taxon>
    </lineage>
</organism>
<evidence type="ECO:0000313" key="2">
    <source>
        <dbReference type="Proteomes" id="UP000828941"/>
    </source>
</evidence>